<dbReference type="AlphaFoldDB" id="A0A7J8GQX7"/>
<protein>
    <submittedName>
        <fullName evidence="2">Uncharacterized protein</fullName>
    </submittedName>
</protein>
<evidence type="ECO:0000256" key="1">
    <source>
        <dbReference type="SAM" id="MobiDB-lite"/>
    </source>
</evidence>
<keyword evidence="3" id="KW-1185">Reference proteome</keyword>
<comment type="caution">
    <text evidence="2">The sequence shown here is derived from an EMBL/GenBank/DDBJ whole genome shotgun (WGS) entry which is preliminary data.</text>
</comment>
<dbReference type="Proteomes" id="UP000550707">
    <property type="component" value="Unassembled WGS sequence"/>
</dbReference>
<evidence type="ECO:0000313" key="3">
    <source>
        <dbReference type="Proteomes" id="UP000550707"/>
    </source>
</evidence>
<feature type="region of interest" description="Disordered" evidence="1">
    <location>
        <begin position="1"/>
        <end position="37"/>
    </location>
</feature>
<name>A0A7J8GQX7_MOLMO</name>
<proteinExistence type="predicted"/>
<evidence type="ECO:0000313" key="2">
    <source>
        <dbReference type="EMBL" id="KAF6462376.1"/>
    </source>
</evidence>
<reference evidence="2 3" key="1">
    <citation type="journal article" date="2020" name="Nature">
        <title>Six reference-quality genomes reveal evolution of bat adaptations.</title>
        <authorList>
            <person name="Jebb D."/>
            <person name="Huang Z."/>
            <person name="Pippel M."/>
            <person name="Hughes G.M."/>
            <person name="Lavrichenko K."/>
            <person name="Devanna P."/>
            <person name="Winkler S."/>
            <person name="Jermiin L.S."/>
            <person name="Skirmuntt E.C."/>
            <person name="Katzourakis A."/>
            <person name="Burkitt-Gray L."/>
            <person name="Ray D.A."/>
            <person name="Sullivan K.A.M."/>
            <person name="Roscito J.G."/>
            <person name="Kirilenko B.M."/>
            <person name="Davalos L.M."/>
            <person name="Corthals A.P."/>
            <person name="Power M.L."/>
            <person name="Jones G."/>
            <person name="Ransome R.D."/>
            <person name="Dechmann D.K.N."/>
            <person name="Locatelli A.G."/>
            <person name="Puechmaille S.J."/>
            <person name="Fedrigo O."/>
            <person name="Jarvis E.D."/>
            <person name="Hiller M."/>
            <person name="Vernes S.C."/>
            <person name="Myers E.W."/>
            <person name="Teeling E.C."/>
        </authorList>
    </citation>
    <scope>NUCLEOTIDE SEQUENCE [LARGE SCALE GENOMIC DNA]</scope>
    <source>
        <strain evidence="2">MMolMol1</strain>
        <tissue evidence="2">Muscle</tissue>
    </source>
</reference>
<accession>A0A7J8GQX7</accession>
<dbReference type="InParanoid" id="A0A7J8GQX7"/>
<dbReference type="EMBL" id="JACASF010000008">
    <property type="protein sequence ID" value="KAF6462376.1"/>
    <property type="molecule type" value="Genomic_DNA"/>
</dbReference>
<organism evidence="2 3">
    <name type="scientific">Molossus molossus</name>
    <name type="common">Pallas' mastiff bat</name>
    <name type="synonym">Vespertilio molossus</name>
    <dbReference type="NCBI Taxonomy" id="27622"/>
    <lineage>
        <taxon>Eukaryota</taxon>
        <taxon>Metazoa</taxon>
        <taxon>Chordata</taxon>
        <taxon>Craniata</taxon>
        <taxon>Vertebrata</taxon>
        <taxon>Euteleostomi</taxon>
        <taxon>Mammalia</taxon>
        <taxon>Eutheria</taxon>
        <taxon>Laurasiatheria</taxon>
        <taxon>Chiroptera</taxon>
        <taxon>Yangochiroptera</taxon>
        <taxon>Molossidae</taxon>
        <taxon>Molossus</taxon>
    </lineage>
</organism>
<gene>
    <name evidence="2" type="ORF">HJG59_011397</name>
</gene>
<sequence length="121" mass="13475">MTMGAKGAGSWVTVSEENPPGPPLGRGHGSEWPGQTPAASCRVLGEITSRIQEREIRCFHKKHLDTQRFNSELPTRHMGLGTALTLIQKVGTWGGGGRWRRGDWTCRRPRCCEKTICHRNP</sequence>